<evidence type="ECO:0000313" key="3">
    <source>
        <dbReference type="EMBL" id="SKB47957.1"/>
    </source>
</evidence>
<evidence type="ECO:0000313" key="4">
    <source>
        <dbReference type="Proteomes" id="UP000190230"/>
    </source>
</evidence>
<keyword evidence="1" id="KW-1133">Transmembrane helix</keyword>
<feature type="domain" description="DUF2007" evidence="2">
    <location>
        <begin position="6"/>
        <end position="71"/>
    </location>
</feature>
<proteinExistence type="predicted"/>
<evidence type="ECO:0000259" key="2">
    <source>
        <dbReference type="Pfam" id="PF09413"/>
    </source>
</evidence>
<dbReference type="Pfam" id="PF09413">
    <property type="entry name" value="DUF2007"/>
    <property type="match status" value="1"/>
</dbReference>
<dbReference type="Proteomes" id="UP000190230">
    <property type="component" value="Unassembled WGS sequence"/>
</dbReference>
<accession>A0A1T5BLF2</accession>
<keyword evidence="1" id="KW-0812">Transmembrane</keyword>
<dbReference type="SUPFAM" id="SSF54913">
    <property type="entry name" value="GlnB-like"/>
    <property type="match status" value="1"/>
</dbReference>
<evidence type="ECO:0000256" key="1">
    <source>
        <dbReference type="SAM" id="Phobius"/>
    </source>
</evidence>
<protein>
    <submittedName>
        <fullName evidence="3">Putative signal transducing protein</fullName>
    </submittedName>
</protein>
<organism evidence="3 4">
    <name type="scientific">Salegentibacter holothuriorum</name>
    <dbReference type="NCBI Taxonomy" id="241145"/>
    <lineage>
        <taxon>Bacteria</taxon>
        <taxon>Pseudomonadati</taxon>
        <taxon>Bacteroidota</taxon>
        <taxon>Flavobacteriia</taxon>
        <taxon>Flavobacteriales</taxon>
        <taxon>Flavobacteriaceae</taxon>
        <taxon>Salegentibacter</taxon>
    </lineage>
</organism>
<dbReference type="EMBL" id="FUYY01000002">
    <property type="protein sequence ID" value="SKB47957.1"/>
    <property type="molecule type" value="Genomic_DNA"/>
</dbReference>
<gene>
    <name evidence="3" type="ORF">SAMN05660776_1292</name>
</gene>
<name>A0A1T5BLF2_9FLAO</name>
<dbReference type="AlphaFoldDB" id="A0A1T5BLF2"/>
<dbReference type="RefSeq" id="WP_079719897.1">
    <property type="nucleotide sequence ID" value="NZ_FUYY01000002.1"/>
</dbReference>
<keyword evidence="1" id="KW-0472">Membrane</keyword>
<dbReference type="STRING" id="241145.SAMN05660776_1292"/>
<dbReference type="InterPro" id="IPR018551">
    <property type="entry name" value="DUF2007"/>
</dbReference>
<sequence length="147" mass="16953">MKNTFVNIARFQYSSEAQIVKGKLQSEGIEVFLADQVLIDTDPLVSQAIGGIKLNVYTEDEERARAILNEIHNYSLDDEGERVVCPNCESTRVKVYTHIKDVRSFFAFLFSFLTFALPIHYKYDYHCENCEEKFSLNRQDTGRKVGL</sequence>
<feature type="transmembrane region" description="Helical" evidence="1">
    <location>
        <begin position="102"/>
        <end position="121"/>
    </location>
</feature>
<dbReference type="OrthoDB" id="8480302at2"/>
<dbReference type="InterPro" id="IPR011322">
    <property type="entry name" value="N-reg_PII-like_a/b"/>
</dbReference>
<keyword evidence="4" id="KW-1185">Reference proteome</keyword>
<reference evidence="4" key="1">
    <citation type="submission" date="2017-02" db="EMBL/GenBank/DDBJ databases">
        <authorList>
            <person name="Varghese N."/>
            <person name="Submissions S."/>
        </authorList>
    </citation>
    <scope>NUCLEOTIDE SEQUENCE [LARGE SCALE GENOMIC DNA]</scope>
    <source>
        <strain evidence="4">DSM 23405</strain>
    </source>
</reference>